<dbReference type="GO" id="GO:0016787">
    <property type="term" value="F:hydrolase activity"/>
    <property type="evidence" value="ECO:0007669"/>
    <property type="project" value="UniProtKB-KW"/>
</dbReference>
<dbReference type="Proteomes" id="UP000006866">
    <property type="component" value="Chromosome"/>
</dbReference>
<dbReference type="SMART" id="SM00849">
    <property type="entry name" value="Lactamase_B"/>
    <property type="match status" value="1"/>
</dbReference>
<dbReference type="GO" id="GO:0046872">
    <property type="term" value="F:metal ion binding"/>
    <property type="evidence" value="ECO:0007669"/>
    <property type="project" value="UniProtKB-KW"/>
</dbReference>
<gene>
    <name evidence="6" type="ordered locus">Hprae_0689</name>
</gene>
<dbReference type="PANTHER" id="PTHR46233:SF3">
    <property type="entry name" value="HYDROXYACYLGLUTATHIONE HYDROLASE GLOC"/>
    <property type="match status" value="1"/>
</dbReference>
<evidence type="ECO:0000259" key="5">
    <source>
        <dbReference type="SMART" id="SM00849"/>
    </source>
</evidence>
<keyword evidence="4" id="KW-0862">Zinc</keyword>
<dbReference type="InterPro" id="IPR051453">
    <property type="entry name" value="MBL_Glyoxalase_II"/>
</dbReference>
<dbReference type="Pfam" id="PF00753">
    <property type="entry name" value="Lactamase_B"/>
    <property type="match status" value="1"/>
</dbReference>
<evidence type="ECO:0000256" key="3">
    <source>
        <dbReference type="ARBA" id="ARBA00022801"/>
    </source>
</evidence>
<dbReference type="InterPro" id="IPR036866">
    <property type="entry name" value="RibonucZ/Hydroxyglut_hydro"/>
</dbReference>
<keyword evidence="2" id="KW-0479">Metal-binding</keyword>
<dbReference type="KEGG" id="hpk:Hprae_0689"/>
<evidence type="ECO:0000256" key="4">
    <source>
        <dbReference type="ARBA" id="ARBA00022833"/>
    </source>
</evidence>
<dbReference type="STRING" id="572479.Hprae_0689"/>
<protein>
    <submittedName>
        <fullName evidence="6">Beta-lactamase domain protein</fullName>
    </submittedName>
</protein>
<evidence type="ECO:0000256" key="2">
    <source>
        <dbReference type="ARBA" id="ARBA00022723"/>
    </source>
</evidence>
<evidence type="ECO:0000313" key="7">
    <source>
        <dbReference type="Proteomes" id="UP000006866"/>
    </source>
</evidence>
<proteinExistence type="predicted"/>
<keyword evidence="3" id="KW-0378">Hydrolase</keyword>
<dbReference type="eggNOG" id="COG0491">
    <property type="taxonomic scope" value="Bacteria"/>
</dbReference>
<dbReference type="CDD" id="cd06262">
    <property type="entry name" value="metallo-hydrolase-like_MBL-fold"/>
    <property type="match status" value="1"/>
</dbReference>
<dbReference type="OrthoDB" id="9802248at2"/>
<dbReference type="RefSeq" id="WP_014552876.1">
    <property type="nucleotide sequence ID" value="NC_017455.1"/>
</dbReference>
<reference evidence="7" key="1">
    <citation type="submission" date="2010-10" db="EMBL/GenBank/DDBJ databases">
        <title>The complete genome of Halanaerobium praevalens DSM 2228.</title>
        <authorList>
            <consortium name="US DOE Joint Genome Institute (JGI-PGF)"/>
            <person name="Lucas S."/>
            <person name="Copeland A."/>
            <person name="Lapidus A."/>
            <person name="Glavina del Rio T."/>
            <person name="Dalin E."/>
            <person name="Tice H."/>
            <person name="Bruce D."/>
            <person name="Goodwin L."/>
            <person name="Pitluck S."/>
            <person name="Kyrpides N."/>
            <person name="Mavromatis K."/>
            <person name="Ivanova N."/>
            <person name="Ovchinnikova G."/>
            <person name="Chertkov O."/>
            <person name="Detter J.C."/>
            <person name="Han C."/>
            <person name="Larimer F."/>
            <person name="Land M."/>
            <person name="Hauser L."/>
            <person name="Markowitz V."/>
            <person name="Cheng J.-F."/>
            <person name="Hugenholtz P."/>
            <person name="Woyke T."/>
            <person name="Wu D."/>
            <person name="Tindall B."/>
            <person name="Pomrenke H.G."/>
            <person name="Brambilla E."/>
            <person name="Klenk H.-P."/>
            <person name="Eisen J.A."/>
        </authorList>
    </citation>
    <scope>NUCLEOTIDE SEQUENCE [LARGE SCALE GENOMIC DNA]</scope>
    <source>
        <strain evidence="7">ATCC 33744 / DSM 2228 / GSL</strain>
    </source>
</reference>
<dbReference type="AlphaFoldDB" id="E3DQE7"/>
<evidence type="ECO:0000256" key="1">
    <source>
        <dbReference type="ARBA" id="ARBA00001947"/>
    </source>
</evidence>
<comment type="cofactor">
    <cofactor evidence="1">
        <name>Zn(2+)</name>
        <dbReference type="ChEBI" id="CHEBI:29105"/>
    </cofactor>
</comment>
<evidence type="ECO:0000313" key="6">
    <source>
        <dbReference type="EMBL" id="ADO76843.1"/>
    </source>
</evidence>
<sequence>MKLEKFTVGQIMSKCYILSENGKALIIDPGAEGEKIYNYLKENNLKLKYIINTHGHFDHIGANQFLKTKTDAKILAHPKANLKFEDPSLNLSTILKREEITSPALDRALKDGDSINFEGLNLEIITTPGHSEDGISIYLKEKAMLFSGDCIFANGIGRTDLVDSNFQDLKNSIEEKIFKLPAEVEFFAGHGPVSNLENFKTRVWPSFK</sequence>
<dbReference type="EMBL" id="CP002175">
    <property type="protein sequence ID" value="ADO76843.1"/>
    <property type="molecule type" value="Genomic_DNA"/>
</dbReference>
<dbReference type="PATRIC" id="fig|572479.3.peg.695"/>
<name>E3DQE7_HALPG</name>
<organism evidence="6 7">
    <name type="scientific">Halanaerobium praevalens (strain ATCC 33744 / DSM 2228 / GSL)</name>
    <dbReference type="NCBI Taxonomy" id="572479"/>
    <lineage>
        <taxon>Bacteria</taxon>
        <taxon>Bacillati</taxon>
        <taxon>Bacillota</taxon>
        <taxon>Clostridia</taxon>
        <taxon>Halanaerobiales</taxon>
        <taxon>Halanaerobiaceae</taxon>
        <taxon>Halanaerobium</taxon>
    </lineage>
</organism>
<keyword evidence="7" id="KW-1185">Reference proteome</keyword>
<dbReference type="PANTHER" id="PTHR46233">
    <property type="entry name" value="HYDROXYACYLGLUTATHIONE HYDROLASE GLOC"/>
    <property type="match status" value="1"/>
</dbReference>
<dbReference type="SUPFAM" id="SSF56281">
    <property type="entry name" value="Metallo-hydrolase/oxidoreductase"/>
    <property type="match status" value="1"/>
</dbReference>
<dbReference type="HOGENOM" id="CLU_030571_5_2_9"/>
<dbReference type="InterPro" id="IPR001279">
    <property type="entry name" value="Metallo-B-lactamas"/>
</dbReference>
<reference evidence="6 7" key="2">
    <citation type="journal article" date="2011" name="Stand. Genomic Sci.">
        <title>Complete genome sequence of the extremely halophilic Halanaerobium praevalens type strain (GSL).</title>
        <authorList>
            <person name="Ivanova N."/>
            <person name="Sikorski J."/>
            <person name="Chertkov O."/>
            <person name="Nolan M."/>
            <person name="Lucas S."/>
            <person name="Hammon N."/>
            <person name="Deshpande S."/>
            <person name="Cheng J.F."/>
            <person name="Tapia R."/>
            <person name="Han C."/>
            <person name="Goodwin L."/>
            <person name="Pitluck S."/>
            <person name="Huntemann M."/>
            <person name="Liolios K."/>
            <person name="Pagani I."/>
            <person name="Mavromatis K."/>
            <person name="Ovchinikova G."/>
            <person name="Pati A."/>
            <person name="Chen A."/>
            <person name="Palaniappan K."/>
            <person name="Land M."/>
            <person name="Hauser L."/>
            <person name="Brambilla E.M."/>
            <person name="Kannan K.P."/>
            <person name="Rohde M."/>
            <person name="Tindall B.J."/>
            <person name="Goker M."/>
            <person name="Detter J.C."/>
            <person name="Woyke T."/>
            <person name="Bristow J."/>
            <person name="Eisen J.A."/>
            <person name="Markowitz V."/>
            <person name="Hugenholtz P."/>
            <person name="Kyrpides N.C."/>
            <person name="Klenk H.P."/>
            <person name="Lapidus A."/>
        </authorList>
    </citation>
    <scope>NUCLEOTIDE SEQUENCE [LARGE SCALE GENOMIC DNA]</scope>
    <source>
        <strain evidence="7">ATCC 33744 / DSM 2228 / GSL</strain>
    </source>
</reference>
<dbReference type="Gene3D" id="3.60.15.10">
    <property type="entry name" value="Ribonuclease Z/Hydroxyacylglutathione hydrolase-like"/>
    <property type="match status" value="1"/>
</dbReference>
<feature type="domain" description="Metallo-beta-lactamase" evidence="5">
    <location>
        <begin position="12"/>
        <end position="190"/>
    </location>
</feature>
<accession>E3DQE7</accession>